<accession>A0A191YMD0</accession>
<dbReference type="STRING" id="1853130.PMA3_01760"/>
<dbReference type="PANTHER" id="PTHR37031:SF2">
    <property type="entry name" value="PHOD-LIKE PHOSPHATASE METALLOPHOSPHATASE DOMAIN-CONTAINING PROTEIN"/>
    <property type="match status" value="1"/>
</dbReference>
<reference evidence="2 3" key="1">
    <citation type="journal article" date="2018" name="Syst. Appl. Microbiol.">
        <title>Pseudomonas silesiensis sp. nov. strain A3T isolated from a biological pesticide sewage treatment plant and analysis of the complete genome sequence.</title>
        <authorList>
            <person name="Kaminski M.A."/>
            <person name="Furmanczyk E.M."/>
            <person name="Sobczak A."/>
            <person name="Dziembowski A."/>
            <person name="Lipinski L."/>
        </authorList>
    </citation>
    <scope>NUCLEOTIDE SEQUENCE [LARGE SCALE GENOMIC DNA]</scope>
    <source>
        <strain evidence="2 3">A3</strain>
    </source>
</reference>
<feature type="domain" description="PhoD-like phosphatase metallophosphatase" evidence="1">
    <location>
        <begin position="145"/>
        <end position="402"/>
    </location>
</feature>
<evidence type="ECO:0000313" key="3">
    <source>
        <dbReference type="Proteomes" id="UP000078354"/>
    </source>
</evidence>
<name>A0A191YMD0_9PSED</name>
<dbReference type="CDD" id="cd07389">
    <property type="entry name" value="MPP_PhoD"/>
    <property type="match status" value="1"/>
</dbReference>
<dbReference type="KEGG" id="psil:PMA3_01760"/>
<dbReference type="InterPro" id="IPR038607">
    <property type="entry name" value="PhoD-like_sf"/>
</dbReference>
<dbReference type="InterPro" id="IPR029052">
    <property type="entry name" value="Metallo-depent_PP-like"/>
</dbReference>
<keyword evidence="3" id="KW-1185">Reference proteome</keyword>
<dbReference type="InterPro" id="IPR018946">
    <property type="entry name" value="PhoD-like_MPP"/>
</dbReference>
<dbReference type="Pfam" id="PF09423">
    <property type="entry name" value="PhoD"/>
    <property type="match status" value="1"/>
</dbReference>
<protein>
    <submittedName>
        <fullName evidence="2">Phosphodiesterase</fullName>
    </submittedName>
</protein>
<dbReference type="Gene3D" id="3.60.21.70">
    <property type="entry name" value="PhoD-like phosphatase"/>
    <property type="match status" value="1"/>
</dbReference>
<proteinExistence type="predicted"/>
<dbReference type="RefSeq" id="WP_064675555.1">
    <property type="nucleotide sequence ID" value="NZ_CP014870.1"/>
</dbReference>
<gene>
    <name evidence="2" type="ORF">PMA3_01760</name>
</gene>
<dbReference type="AlphaFoldDB" id="A0A191YMD0"/>
<dbReference type="EMBL" id="CP014870">
    <property type="protein sequence ID" value="ANJ53939.1"/>
    <property type="molecule type" value="Genomic_DNA"/>
</dbReference>
<organism evidence="2 3">
    <name type="scientific">Pseudomonas silesiensis</name>
    <dbReference type="NCBI Taxonomy" id="1853130"/>
    <lineage>
        <taxon>Bacteria</taxon>
        <taxon>Pseudomonadati</taxon>
        <taxon>Pseudomonadota</taxon>
        <taxon>Gammaproteobacteria</taxon>
        <taxon>Pseudomonadales</taxon>
        <taxon>Pseudomonadaceae</taxon>
        <taxon>Pseudomonas</taxon>
    </lineage>
</organism>
<evidence type="ECO:0000313" key="2">
    <source>
        <dbReference type="EMBL" id="ANJ53939.1"/>
    </source>
</evidence>
<sequence length="464" mass="53410">MFKPTVGPIIGHTTINHARIFVRGKFQMNTRAFAGIRYRRRGDPRWLDSVFTKLESVRDMSQVIVLNDLVANTEYEYQAGWFHLASPAHTLETVTDLPLQWPQDIYRFRTPSDEATRPRAYIFGSCRYLQLTGGVPILPHLSDRIFAAITTLAEQSDPPVSALLMTGDQVYLDDLNAIAPDRELNQMLVRYRTAFSQPNISKLMSTIPTYMILDDHEIEDNWPAKRKPDDDYLYNNAMLAYELYQASHSPTHQLLDNGQINPASDRYWYQFCEGDIEWFVIDCRTRRNLAANDRRMIDQEQELALCEWLINSTARVKFVVTSVMLYPDLVKDGDDGWKGFPEQRLRLLETIRKHRLRNVFIVSGDVHGSLVSRMTHSEDPTFEIHTLVSSPLSNSKMLPYARISSFILDQPLAKTESGEYRHELVGEVVSQDNFAHLVIDSAKICISYHGRTGNLLQRIEIPLR</sequence>
<dbReference type="PANTHER" id="PTHR37031">
    <property type="entry name" value="METALLOPHOSPHATASE BINDING DOMAIN PROTEIN"/>
    <property type="match status" value="1"/>
</dbReference>
<dbReference type="Proteomes" id="UP000078354">
    <property type="component" value="Chromosome"/>
</dbReference>
<dbReference type="SUPFAM" id="SSF56300">
    <property type="entry name" value="Metallo-dependent phosphatases"/>
    <property type="match status" value="1"/>
</dbReference>
<dbReference type="OrthoDB" id="9795624at2"/>
<evidence type="ECO:0000259" key="1">
    <source>
        <dbReference type="Pfam" id="PF09423"/>
    </source>
</evidence>